<evidence type="ECO:0000256" key="2">
    <source>
        <dbReference type="ARBA" id="ARBA00023125"/>
    </source>
</evidence>
<keyword evidence="3" id="KW-0804">Transcription</keyword>
<evidence type="ECO:0000256" key="3">
    <source>
        <dbReference type="ARBA" id="ARBA00023163"/>
    </source>
</evidence>
<reference evidence="6 7" key="1">
    <citation type="journal article" date="2015" name="Genome Announc.">
        <title>Draft Genome Sequences of Marine Isolates of Thalassomonas viridans and Thalassomonas actiniarum.</title>
        <authorList>
            <person name="Olonade I."/>
            <person name="van Zyl L.J."/>
            <person name="Trindade M."/>
        </authorList>
    </citation>
    <scope>NUCLEOTIDE SEQUENCE [LARGE SCALE GENOMIC DNA]</scope>
    <source>
        <strain evidence="6 7">A5K-106</strain>
    </source>
</reference>
<dbReference type="PROSITE" id="PS01081">
    <property type="entry name" value="HTH_TETR_1"/>
    <property type="match status" value="1"/>
</dbReference>
<dbReference type="InterPro" id="IPR001647">
    <property type="entry name" value="HTH_TetR"/>
</dbReference>
<name>A0AAE9YSB9_9GAMM</name>
<reference evidence="6 7" key="2">
    <citation type="journal article" date="2022" name="Mar. Drugs">
        <title>Bioassay-Guided Fractionation Leads to the Detection of Cholic Acid Generated by the Rare Thalassomonas sp.</title>
        <authorList>
            <person name="Pheiffer F."/>
            <person name="Schneider Y.K."/>
            <person name="Hansen E.H."/>
            <person name="Andersen J.H."/>
            <person name="Isaksson J."/>
            <person name="Busche T."/>
            <person name="R C."/>
            <person name="Kalinowski J."/>
            <person name="Zyl L.V."/>
            <person name="Trindade M."/>
        </authorList>
    </citation>
    <scope>NUCLEOTIDE SEQUENCE [LARGE SCALE GENOMIC DNA]</scope>
    <source>
        <strain evidence="6 7">A5K-106</strain>
    </source>
</reference>
<dbReference type="InterPro" id="IPR009057">
    <property type="entry name" value="Homeodomain-like_sf"/>
</dbReference>
<sequence length="194" mass="21567">MRNPETTRQKILEISAEEIHQHGYTGASLSVILARSEISKGALYHHFANKQALGYAVLEEVFTPMFIESWQQALQNDDPIAGMCHLLAQMAESADSDGLSCGCPMNNLSQEMAAIDEGFRLRVFAMYQQLNQLIVAALARIKTQLKPELELEQVAYFIIASIQGAASLAKSSRCCQLFSNLLNELQSYLRGLRV</sequence>
<dbReference type="KEGG" id="tact:SG35_026045"/>
<dbReference type="InterPro" id="IPR023772">
    <property type="entry name" value="DNA-bd_HTH_TetR-type_CS"/>
</dbReference>
<dbReference type="PROSITE" id="PS50977">
    <property type="entry name" value="HTH_TETR_2"/>
    <property type="match status" value="1"/>
</dbReference>
<dbReference type="SUPFAM" id="SSF48498">
    <property type="entry name" value="Tetracyclin repressor-like, C-terminal domain"/>
    <property type="match status" value="1"/>
</dbReference>
<keyword evidence="1" id="KW-0805">Transcription regulation</keyword>
<keyword evidence="7" id="KW-1185">Reference proteome</keyword>
<dbReference type="GO" id="GO:0003677">
    <property type="term" value="F:DNA binding"/>
    <property type="evidence" value="ECO:0007669"/>
    <property type="project" value="UniProtKB-UniRule"/>
</dbReference>
<keyword evidence="2 4" id="KW-0238">DNA-binding</keyword>
<feature type="DNA-binding region" description="H-T-H motif" evidence="4">
    <location>
        <begin position="28"/>
        <end position="47"/>
    </location>
</feature>
<proteinExistence type="predicted"/>
<organism evidence="6 7">
    <name type="scientific">Thalassomonas actiniarum</name>
    <dbReference type="NCBI Taxonomy" id="485447"/>
    <lineage>
        <taxon>Bacteria</taxon>
        <taxon>Pseudomonadati</taxon>
        <taxon>Pseudomonadota</taxon>
        <taxon>Gammaproteobacteria</taxon>
        <taxon>Alteromonadales</taxon>
        <taxon>Colwelliaceae</taxon>
        <taxon>Thalassomonas</taxon>
    </lineage>
</organism>
<dbReference type="Gene3D" id="1.10.357.10">
    <property type="entry name" value="Tetracycline Repressor, domain 2"/>
    <property type="match status" value="1"/>
</dbReference>
<dbReference type="PANTHER" id="PTHR47506:SF1">
    <property type="entry name" value="HTH-TYPE TRANSCRIPTIONAL REGULATOR YJDC"/>
    <property type="match status" value="1"/>
</dbReference>
<dbReference type="Proteomes" id="UP000032568">
    <property type="component" value="Chromosome"/>
</dbReference>
<dbReference type="AlphaFoldDB" id="A0AAE9YSB9"/>
<dbReference type="EMBL" id="CP059735">
    <property type="protein sequence ID" value="WDD98666.1"/>
    <property type="molecule type" value="Genomic_DNA"/>
</dbReference>
<dbReference type="InterPro" id="IPR054156">
    <property type="entry name" value="YxaF_TetR_C"/>
</dbReference>
<dbReference type="Pfam" id="PF00440">
    <property type="entry name" value="TetR_N"/>
    <property type="match status" value="1"/>
</dbReference>
<feature type="domain" description="HTH tetR-type" evidence="5">
    <location>
        <begin position="5"/>
        <end position="65"/>
    </location>
</feature>
<dbReference type="PRINTS" id="PR00455">
    <property type="entry name" value="HTHTETR"/>
</dbReference>
<gene>
    <name evidence="6" type="ORF">SG35_026045</name>
</gene>
<protein>
    <submittedName>
        <fullName evidence="6">TetR/AcrR family transcriptional regulator</fullName>
    </submittedName>
</protein>
<dbReference type="PANTHER" id="PTHR47506">
    <property type="entry name" value="TRANSCRIPTIONAL REGULATORY PROTEIN"/>
    <property type="match status" value="1"/>
</dbReference>
<dbReference type="RefSeq" id="WP_044833270.1">
    <property type="nucleotide sequence ID" value="NZ_CP059735.1"/>
</dbReference>
<dbReference type="InterPro" id="IPR036271">
    <property type="entry name" value="Tet_transcr_reg_TetR-rel_C_sf"/>
</dbReference>
<evidence type="ECO:0000313" key="7">
    <source>
        <dbReference type="Proteomes" id="UP000032568"/>
    </source>
</evidence>
<evidence type="ECO:0000259" key="5">
    <source>
        <dbReference type="PROSITE" id="PS50977"/>
    </source>
</evidence>
<accession>A0AAE9YSB9</accession>
<evidence type="ECO:0000256" key="4">
    <source>
        <dbReference type="PROSITE-ProRule" id="PRU00335"/>
    </source>
</evidence>
<dbReference type="Pfam" id="PF21993">
    <property type="entry name" value="TetR_C_13_2"/>
    <property type="match status" value="1"/>
</dbReference>
<evidence type="ECO:0000313" key="6">
    <source>
        <dbReference type="EMBL" id="WDD98666.1"/>
    </source>
</evidence>
<evidence type="ECO:0000256" key="1">
    <source>
        <dbReference type="ARBA" id="ARBA00023015"/>
    </source>
</evidence>
<dbReference type="SUPFAM" id="SSF46689">
    <property type="entry name" value="Homeodomain-like"/>
    <property type="match status" value="1"/>
</dbReference>